<keyword evidence="1" id="KW-1133">Transmembrane helix</keyword>
<name>A0A8I0LBY2_9CORY</name>
<keyword evidence="4" id="KW-1185">Reference proteome</keyword>
<comment type="caution">
    <text evidence="3">The sequence shown here is derived from an EMBL/GenBank/DDBJ whole genome shotgun (WGS) entry which is preliminary data.</text>
</comment>
<keyword evidence="1" id="KW-0472">Membrane</keyword>
<sequence>MATRDVTITRISPLSTFRVALALSIIGLVAWIICVVVLYVGLDAAGVWQNVNDVIGGVGGEQAITFGLVLSVSALLGAIAAITIAILAPLTAIIYNAIVDLFGGLTVQLQEEVD</sequence>
<feature type="transmembrane region" description="Helical" evidence="1">
    <location>
        <begin position="62"/>
        <end position="88"/>
    </location>
</feature>
<feature type="domain" description="DUF3566" evidence="2">
    <location>
        <begin position="5"/>
        <end position="111"/>
    </location>
</feature>
<evidence type="ECO:0000313" key="4">
    <source>
        <dbReference type="Proteomes" id="UP000650224"/>
    </source>
</evidence>
<dbReference type="Proteomes" id="UP000650224">
    <property type="component" value="Unassembled WGS sequence"/>
</dbReference>
<reference evidence="3 4" key="1">
    <citation type="submission" date="2020-08" db="EMBL/GenBank/DDBJ databases">
        <title>A Genomic Blueprint of the Chicken Gut Microbiome.</title>
        <authorList>
            <person name="Gilroy R."/>
            <person name="Ravi A."/>
            <person name="Getino M."/>
            <person name="Pursley I."/>
            <person name="Horton D.L."/>
            <person name="Alikhan N.-F."/>
            <person name="Baker D."/>
            <person name="Gharbi K."/>
            <person name="Hall N."/>
            <person name="Watson M."/>
            <person name="Adriaenssens E.M."/>
            <person name="Foster-Nyarko E."/>
            <person name="Jarju S."/>
            <person name="Secka A."/>
            <person name="Antonio M."/>
            <person name="Oren A."/>
            <person name="Chaudhuri R."/>
            <person name="La Ragione R.M."/>
            <person name="Hildebrand F."/>
            <person name="Pallen M.J."/>
        </authorList>
    </citation>
    <scope>NUCLEOTIDE SEQUENCE [LARGE SCALE GENOMIC DNA]</scope>
    <source>
        <strain evidence="3 4">Sa1YVA5</strain>
    </source>
</reference>
<protein>
    <submittedName>
        <fullName evidence="3">DUF3566 domain-containing protein</fullName>
    </submittedName>
</protein>
<dbReference type="InterPro" id="IPR021949">
    <property type="entry name" value="DUF3566_TM"/>
</dbReference>
<gene>
    <name evidence="3" type="ORF">H9627_05370</name>
</gene>
<keyword evidence="1" id="KW-0812">Transmembrane</keyword>
<evidence type="ECO:0000313" key="3">
    <source>
        <dbReference type="EMBL" id="MBD8029761.1"/>
    </source>
</evidence>
<organism evidence="3 4">
    <name type="scientific">Corynebacterium gallinarum</name>
    <dbReference type="NCBI Taxonomy" id="2762214"/>
    <lineage>
        <taxon>Bacteria</taxon>
        <taxon>Bacillati</taxon>
        <taxon>Actinomycetota</taxon>
        <taxon>Actinomycetes</taxon>
        <taxon>Mycobacteriales</taxon>
        <taxon>Corynebacteriaceae</taxon>
        <taxon>Corynebacterium</taxon>
    </lineage>
</organism>
<accession>A0A8I0LBY2</accession>
<feature type="transmembrane region" description="Helical" evidence="1">
    <location>
        <begin position="20"/>
        <end position="42"/>
    </location>
</feature>
<dbReference type="RefSeq" id="WP_191732991.1">
    <property type="nucleotide sequence ID" value="NZ_JACSPR010000003.1"/>
</dbReference>
<evidence type="ECO:0000259" key="2">
    <source>
        <dbReference type="Pfam" id="PF12089"/>
    </source>
</evidence>
<dbReference type="AlphaFoldDB" id="A0A8I0LBY2"/>
<dbReference type="Pfam" id="PF12089">
    <property type="entry name" value="DUF3566"/>
    <property type="match status" value="1"/>
</dbReference>
<proteinExistence type="predicted"/>
<dbReference type="EMBL" id="JACSPR010000003">
    <property type="protein sequence ID" value="MBD8029761.1"/>
    <property type="molecule type" value="Genomic_DNA"/>
</dbReference>
<evidence type="ECO:0000256" key="1">
    <source>
        <dbReference type="SAM" id="Phobius"/>
    </source>
</evidence>